<dbReference type="SUPFAM" id="SSF48452">
    <property type="entry name" value="TPR-like"/>
    <property type="match status" value="1"/>
</dbReference>
<evidence type="ECO:0000313" key="2">
    <source>
        <dbReference type="Proteomes" id="UP000737171"/>
    </source>
</evidence>
<reference evidence="1 2" key="1">
    <citation type="submission" date="2020-05" db="EMBL/GenBank/DDBJ databases">
        <title>Aquincola sp. isolate from soil.</title>
        <authorList>
            <person name="Han J."/>
            <person name="Kim D.-U."/>
        </authorList>
    </citation>
    <scope>NUCLEOTIDE SEQUENCE [LARGE SCALE GENOMIC DNA]</scope>
    <source>
        <strain evidence="1 2">S2</strain>
    </source>
</reference>
<keyword evidence="2" id="KW-1185">Reference proteome</keyword>
<dbReference type="Proteomes" id="UP000737171">
    <property type="component" value="Unassembled WGS sequence"/>
</dbReference>
<protein>
    <submittedName>
        <fullName evidence="1">Tetratricopeptide repeat protein</fullName>
    </submittedName>
</protein>
<dbReference type="InterPro" id="IPR011990">
    <property type="entry name" value="TPR-like_helical_dom_sf"/>
</dbReference>
<dbReference type="Gene3D" id="1.25.40.10">
    <property type="entry name" value="Tetratricopeptide repeat domain"/>
    <property type="match status" value="1"/>
</dbReference>
<dbReference type="EMBL" id="JABRWJ010000002">
    <property type="protein sequence ID" value="NRF66674.1"/>
    <property type="molecule type" value="Genomic_DNA"/>
</dbReference>
<sequence>MGSILLAELDKRIRTSTDSVSWARDVCRAASHFARQGQVDAAMKWMDSVKAHFGNRIDPEVACWLMLAEGMLHYFQMRSTAACDRFRGAYGLAATFKVTRAWPCSAAWMALIDFNDSRYDSMVRFIEEALTQAPEDDHQARARASLVLADAFHFTGSFKKARPWYERARRHATAEGDGATMSALMHNMAAYRTANVRLADALGNPMSAEVKQASMEAASAFNYDAAIGTESLRLMVPMLQGELLAVEGKFHEALMMLASIDKKELAPRFRPLVAVDQAWCLVHLELFDHVSEFALQAAAASHAELEADDLAYLLARLAQVQERMGERYLKDCSMLASHALARHREIQRMLELNLDQLEDRVKSA</sequence>
<name>A0ABX2EDC3_9BURK</name>
<evidence type="ECO:0000313" key="1">
    <source>
        <dbReference type="EMBL" id="NRF66674.1"/>
    </source>
</evidence>
<proteinExistence type="predicted"/>
<comment type="caution">
    <text evidence="1">The sequence shown here is derived from an EMBL/GenBank/DDBJ whole genome shotgun (WGS) entry which is preliminary data.</text>
</comment>
<organism evidence="1 2">
    <name type="scientific">Pseudaquabacterium terrae</name>
    <dbReference type="NCBI Taxonomy" id="2732868"/>
    <lineage>
        <taxon>Bacteria</taxon>
        <taxon>Pseudomonadati</taxon>
        <taxon>Pseudomonadota</taxon>
        <taxon>Betaproteobacteria</taxon>
        <taxon>Burkholderiales</taxon>
        <taxon>Sphaerotilaceae</taxon>
        <taxon>Pseudaquabacterium</taxon>
    </lineage>
</organism>
<dbReference type="Pfam" id="PF13424">
    <property type="entry name" value="TPR_12"/>
    <property type="match status" value="1"/>
</dbReference>
<gene>
    <name evidence="1" type="ORF">HLB44_06735</name>
</gene>
<dbReference type="RefSeq" id="WP_173121786.1">
    <property type="nucleotide sequence ID" value="NZ_JABRWJ010000002.1"/>
</dbReference>
<accession>A0ABX2EDC3</accession>